<dbReference type="SUPFAM" id="SSF81383">
    <property type="entry name" value="F-box domain"/>
    <property type="match status" value="1"/>
</dbReference>
<dbReference type="InterPro" id="IPR036047">
    <property type="entry name" value="F-box-like_dom_sf"/>
</dbReference>
<gene>
    <name evidence="1" type="ORF">J3Q64DRAFT_1839614</name>
</gene>
<evidence type="ECO:0000313" key="2">
    <source>
        <dbReference type="Proteomes" id="UP001448207"/>
    </source>
</evidence>
<evidence type="ECO:0000313" key="1">
    <source>
        <dbReference type="EMBL" id="KAL0078652.1"/>
    </source>
</evidence>
<proteinExistence type="predicted"/>
<dbReference type="EMBL" id="JBCLYO010000024">
    <property type="protein sequence ID" value="KAL0078652.1"/>
    <property type="molecule type" value="Genomic_DNA"/>
</dbReference>
<comment type="caution">
    <text evidence="1">The sequence shown here is derived from an EMBL/GenBank/DDBJ whole genome shotgun (WGS) entry which is preliminary data.</text>
</comment>
<accession>A0ABR3APF2</accession>
<organism evidence="1 2">
    <name type="scientific">Phycomyces blakesleeanus</name>
    <dbReference type="NCBI Taxonomy" id="4837"/>
    <lineage>
        <taxon>Eukaryota</taxon>
        <taxon>Fungi</taxon>
        <taxon>Fungi incertae sedis</taxon>
        <taxon>Mucoromycota</taxon>
        <taxon>Mucoromycotina</taxon>
        <taxon>Mucoromycetes</taxon>
        <taxon>Mucorales</taxon>
        <taxon>Phycomycetaceae</taxon>
        <taxon>Phycomyces</taxon>
    </lineage>
</organism>
<name>A0ABR3APF2_PHYBL</name>
<evidence type="ECO:0008006" key="3">
    <source>
        <dbReference type="Google" id="ProtNLM"/>
    </source>
</evidence>
<sequence length="246" mass="27668">MTDTDSQSHLSVFPFEIVANILRYSSTRDLLVIGQANSWYRTIASFTLRERIRMSESADRQLIHVNAFANDEIANTSTNSDSSCEMHMRGVFSSIDSFSLRISYSTQSVIDGYAGPKDSPEPVVMEVPCNKTTNLEFSTSYAMMKPNWKQIENFVDTDTGHVSCSTLLDQVHGSNSQDTRIVLDGGMIIHCQVRNQSQSTALTETNQTPISIEFTTIEVPVGWWLNNKESFTNANQQMCGSEFIFW</sequence>
<keyword evidence="2" id="KW-1185">Reference proteome</keyword>
<dbReference type="Proteomes" id="UP001448207">
    <property type="component" value="Unassembled WGS sequence"/>
</dbReference>
<protein>
    <recommendedName>
        <fullName evidence="3">F-box domain-containing protein</fullName>
    </recommendedName>
</protein>
<reference evidence="1 2" key="1">
    <citation type="submission" date="2024-04" db="EMBL/GenBank/DDBJ databases">
        <title>Symmetric and asymmetric DNA N6-adenine methylation regulates different biological responses in Mucorales.</title>
        <authorList>
            <consortium name="Lawrence Berkeley National Laboratory"/>
            <person name="Lax C."/>
            <person name="Mondo S.J."/>
            <person name="Osorio-Concepcion M."/>
            <person name="Muszewska A."/>
            <person name="Corrochano-Luque M."/>
            <person name="Gutierrez G."/>
            <person name="Riley R."/>
            <person name="Lipzen A."/>
            <person name="Guo J."/>
            <person name="Hundley H."/>
            <person name="Amirebrahimi M."/>
            <person name="Ng V."/>
            <person name="Lorenzo-Gutierrez D."/>
            <person name="Binder U."/>
            <person name="Yang J."/>
            <person name="Song Y."/>
            <person name="Canovas D."/>
            <person name="Navarro E."/>
            <person name="Freitag M."/>
            <person name="Gabaldon T."/>
            <person name="Grigoriev I.V."/>
            <person name="Corrochano L.M."/>
            <person name="Nicolas F.E."/>
            <person name="Garre V."/>
        </authorList>
    </citation>
    <scope>NUCLEOTIDE SEQUENCE [LARGE SCALE GENOMIC DNA]</scope>
    <source>
        <strain evidence="1 2">L51</strain>
    </source>
</reference>